<reference evidence="6 7" key="1">
    <citation type="submission" date="2022-10" db="EMBL/GenBank/DDBJ databases">
        <title>Defluviimonas sp. nov., isolated from ocean surface sediments.</title>
        <authorList>
            <person name="He W."/>
            <person name="Wang L."/>
            <person name="Zhang D.-F."/>
        </authorList>
    </citation>
    <scope>NUCLEOTIDE SEQUENCE [LARGE SCALE GENOMIC DNA]</scope>
    <source>
        <strain evidence="6 7">WL0050</strain>
    </source>
</reference>
<feature type="transmembrane region" description="Helical" evidence="5">
    <location>
        <begin position="148"/>
        <end position="166"/>
    </location>
</feature>
<feature type="transmembrane region" description="Helical" evidence="5">
    <location>
        <begin position="228"/>
        <end position="246"/>
    </location>
</feature>
<keyword evidence="2 5" id="KW-0812">Transmembrane</keyword>
<dbReference type="Gene3D" id="1.50.10.150">
    <property type="entry name" value="Voltage-dependent anion channel"/>
    <property type="match status" value="1"/>
</dbReference>
<sequence length="321" mass="33629">MAFKPPPATKPGLWRRTPPAVFPSIMGLFGLGLAWRRAADAVSGPEGIGEVILGAASLLFLFALVAYLSKLARRPGVLIEELRIVPGRAGVGTMVLCLYLLALALAPYAASVAYVIAMAGFAAHGVLVLVLIFVFATGPAEQRRVTPVWHLNFVGFIIGALALTQLGSPFGALAVFGVTTLIAVWIWAVGLEQVLRETVPPPLRPIQAIHLSPAALLGLVAAALGLEAVATCFAALSAVILVWLLVRVLWLTAGGFSALWGAFTFPAAATASLWLTLGGIWHWPGIAALALATFIVPPIAFWIIRLWAGGQLAVKTNAATA</sequence>
<evidence type="ECO:0000256" key="3">
    <source>
        <dbReference type="ARBA" id="ARBA00022989"/>
    </source>
</evidence>
<dbReference type="InterPro" id="IPR052951">
    <property type="entry name" value="Tellurite_res_ion_channel"/>
</dbReference>
<dbReference type="PANTHER" id="PTHR37955">
    <property type="entry name" value="TELLURITE RESISTANCE PROTEIN TEHA"/>
    <property type="match status" value="1"/>
</dbReference>
<keyword evidence="7" id="KW-1185">Reference proteome</keyword>
<keyword evidence="4 5" id="KW-0472">Membrane</keyword>
<evidence type="ECO:0000256" key="4">
    <source>
        <dbReference type="ARBA" id="ARBA00023136"/>
    </source>
</evidence>
<keyword evidence="3 5" id="KW-1133">Transmembrane helix</keyword>
<evidence type="ECO:0000313" key="7">
    <source>
        <dbReference type="Proteomes" id="UP001652564"/>
    </source>
</evidence>
<comment type="subcellular location">
    <subcellularLocation>
        <location evidence="1">Membrane</location>
        <topology evidence="1">Multi-pass membrane protein</topology>
    </subcellularLocation>
</comment>
<evidence type="ECO:0000256" key="2">
    <source>
        <dbReference type="ARBA" id="ARBA00022692"/>
    </source>
</evidence>
<dbReference type="Pfam" id="PF03595">
    <property type="entry name" value="SLAC1"/>
    <property type="match status" value="1"/>
</dbReference>
<feature type="transmembrane region" description="Helical" evidence="5">
    <location>
        <begin position="283"/>
        <end position="304"/>
    </location>
</feature>
<feature type="transmembrane region" description="Helical" evidence="5">
    <location>
        <begin position="20"/>
        <end position="39"/>
    </location>
</feature>
<proteinExistence type="predicted"/>
<evidence type="ECO:0000313" key="6">
    <source>
        <dbReference type="EMBL" id="MCV2872915.1"/>
    </source>
</evidence>
<dbReference type="InterPro" id="IPR038665">
    <property type="entry name" value="Voltage-dep_anion_channel_sf"/>
</dbReference>
<dbReference type="InterPro" id="IPR004695">
    <property type="entry name" value="SLAC1/Mae1/Ssu1/TehA"/>
</dbReference>
<dbReference type="PANTHER" id="PTHR37955:SF1">
    <property type="entry name" value="DEP DOMAIN-CONTAINING PROTEIN"/>
    <property type="match status" value="1"/>
</dbReference>
<feature type="transmembrane region" description="Helical" evidence="5">
    <location>
        <begin position="172"/>
        <end position="191"/>
    </location>
</feature>
<dbReference type="EMBL" id="JAOWKZ010000003">
    <property type="protein sequence ID" value="MCV2872915.1"/>
    <property type="molecule type" value="Genomic_DNA"/>
</dbReference>
<feature type="transmembrane region" description="Helical" evidence="5">
    <location>
        <begin position="114"/>
        <end position="136"/>
    </location>
</feature>
<evidence type="ECO:0000256" key="1">
    <source>
        <dbReference type="ARBA" id="ARBA00004141"/>
    </source>
</evidence>
<organism evidence="6 7">
    <name type="scientific">Albidovulum litorale</name>
    <dbReference type="NCBI Taxonomy" id="2984134"/>
    <lineage>
        <taxon>Bacteria</taxon>
        <taxon>Pseudomonadati</taxon>
        <taxon>Pseudomonadota</taxon>
        <taxon>Alphaproteobacteria</taxon>
        <taxon>Rhodobacterales</taxon>
        <taxon>Paracoccaceae</taxon>
        <taxon>Albidovulum</taxon>
    </lineage>
</organism>
<protein>
    <submittedName>
        <fullName evidence="6">Tellurium resistance protein</fullName>
    </submittedName>
</protein>
<accession>A0ABT2ZP57</accession>
<dbReference type="Proteomes" id="UP001652564">
    <property type="component" value="Unassembled WGS sequence"/>
</dbReference>
<feature type="transmembrane region" description="Helical" evidence="5">
    <location>
        <begin position="51"/>
        <end position="68"/>
    </location>
</feature>
<feature type="transmembrane region" description="Helical" evidence="5">
    <location>
        <begin position="89"/>
        <end position="108"/>
    </location>
</feature>
<dbReference type="RefSeq" id="WP_263740138.1">
    <property type="nucleotide sequence ID" value="NZ_JAOWKZ010000003.1"/>
</dbReference>
<name>A0ABT2ZP57_9RHOB</name>
<evidence type="ECO:0000256" key="5">
    <source>
        <dbReference type="SAM" id="Phobius"/>
    </source>
</evidence>
<gene>
    <name evidence="6" type="ORF">OEZ71_11480</name>
</gene>
<dbReference type="CDD" id="cd09322">
    <property type="entry name" value="TDT_TehA_like"/>
    <property type="match status" value="1"/>
</dbReference>
<comment type="caution">
    <text evidence="6">The sequence shown here is derived from an EMBL/GenBank/DDBJ whole genome shotgun (WGS) entry which is preliminary data.</text>
</comment>
<feature type="transmembrane region" description="Helical" evidence="5">
    <location>
        <begin position="258"/>
        <end position="277"/>
    </location>
</feature>